<dbReference type="GO" id="GO:0004674">
    <property type="term" value="F:protein serine/threonine kinase activity"/>
    <property type="evidence" value="ECO:0007669"/>
    <property type="project" value="InterPro"/>
</dbReference>
<dbReference type="Proteomes" id="UP000239757">
    <property type="component" value="Unassembled WGS sequence"/>
</dbReference>
<gene>
    <name evidence="1" type="ORF">GOBAR_AA19163</name>
</gene>
<dbReference type="EMBL" id="KZ665105">
    <property type="protein sequence ID" value="PPS01511.1"/>
    <property type="molecule type" value="Genomic_DNA"/>
</dbReference>
<evidence type="ECO:0008006" key="3">
    <source>
        <dbReference type="Google" id="ProtNLM"/>
    </source>
</evidence>
<sequence>MVTSSDVQEIVSKLSSDKAKAREVKPFHSLLSSPEYNRIGILFLFPFLSVLVTIESETWPFLIKLLTQCVSLEISTSKRRPPKLIFAKTLRTAIQRAEDTKFPGNVYPLLSVVKTLFSHILDVINNVPSFQSEYGIILRHLLLVKEYRFHMRKNVYSGLMVFYLEKVATTLTEKNNTQYSQKEEIFRSILALHSLLENPAGDFPDHLREDIVKGFVKIFSYIRNFRRDGTKDDKFGTLSSSQQHLVELAALVLYRACATTSRATSNEKRVKRESTAARLKEELVKGKWLWNVTFCYLIRNYYTRISKDLFIYWFEGICASFERIQLLLYELKTSVLVYHGSLKGVLAGNSCLLTLEACAFKCSPAGQHFPEVPLPPPYPSKEVATIFLSQALSLSILRT</sequence>
<dbReference type="PANTHER" id="PTHR37079:SF4">
    <property type="entry name" value="SERINE_THREONINE-PROTEIN KINASE ATM"/>
    <property type="match status" value="1"/>
</dbReference>
<accession>A0A2P5XDV2</accession>
<proteinExistence type="predicted"/>
<dbReference type="PANTHER" id="PTHR37079">
    <property type="entry name" value="SERINE/THREONINE-PROTEIN KINASE ATM"/>
    <property type="match status" value="1"/>
</dbReference>
<dbReference type="AlphaFoldDB" id="A0A2P5XDV2"/>
<dbReference type="GO" id="GO:0006974">
    <property type="term" value="P:DNA damage response"/>
    <property type="evidence" value="ECO:0007669"/>
    <property type="project" value="InterPro"/>
</dbReference>
<evidence type="ECO:0000313" key="2">
    <source>
        <dbReference type="Proteomes" id="UP000239757"/>
    </source>
</evidence>
<name>A0A2P5XDV2_GOSBA</name>
<reference evidence="1 2" key="1">
    <citation type="submission" date="2015-01" db="EMBL/GenBank/DDBJ databases">
        <title>Genome of allotetraploid Gossypium barbadense reveals genomic plasticity and fiber elongation in cotton evolution.</title>
        <authorList>
            <person name="Chen X."/>
            <person name="Liu X."/>
            <person name="Zhao B."/>
            <person name="Zheng H."/>
            <person name="Hu Y."/>
            <person name="Lu G."/>
            <person name="Yang C."/>
            <person name="Chen J."/>
            <person name="Shan C."/>
            <person name="Zhang L."/>
            <person name="Zhou Y."/>
            <person name="Wang L."/>
            <person name="Guo W."/>
            <person name="Bai Y."/>
            <person name="Ruan J."/>
            <person name="Shangguan X."/>
            <person name="Mao Y."/>
            <person name="Jiang J."/>
            <person name="Zhu Y."/>
            <person name="Lei J."/>
            <person name="Kang H."/>
            <person name="Chen S."/>
            <person name="He X."/>
            <person name="Wang R."/>
            <person name="Wang Y."/>
            <person name="Chen J."/>
            <person name="Wang L."/>
            <person name="Yu S."/>
            <person name="Wang B."/>
            <person name="Wei J."/>
            <person name="Song S."/>
            <person name="Lu X."/>
            <person name="Gao Z."/>
            <person name="Gu W."/>
            <person name="Deng X."/>
            <person name="Ma D."/>
            <person name="Wang S."/>
            <person name="Liang W."/>
            <person name="Fang L."/>
            <person name="Cai C."/>
            <person name="Zhu X."/>
            <person name="Zhou B."/>
            <person name="Zhang Y."/>
            <person name="Chen Z."/>
            <person name="Xu S."/>
            <person name="Zhu R."/>
            <person name="Wang S."/>
            <person name="Zhang T."/>
            <person name="Zhao G."/>
        </authorList>
    </citation>
    <scope>NUCLEOTIDE SEQUENCE [LARGE SCALE GENOMIC DNA]</scope>
    <source>
        <strain evidence="2">cv. Xinhai21</strain>
        <tissue evidence="1">Leaf</tissue>
    </source>
</reference>
<dbReference type="OrthoDB" id="381190at2759"/>
<organism evidence="1 2">
    <name type="scientific">Gossypium barbadense</name>
    <name type="common">Sea Island cotton</name>
    <name type="synonym">Hibiscus barbadensis</name>
    <dbReference type="NCBI Taxonomy" id="3634"/>
    <lineage>
        <taxon>Eukaryota</taxon>
        <taxon>Viridiplantae</taxon>
        <taxon>Streptophyta</taxon>
        <taxon>Embryophyta</taxon>
        <taxon>Tracheophyta</taxon>
        <taxon>Spermatophyta</taxon>
        <taxon>Magnoliopsida</taxon>
        <taxon>eudicotyledons</taxon>
        <taxon>Gunneridae</taxon>
        <taxon>Pentapetalae</taxon>
        <taxon>rosids</taxon>
        <taxon>malvids</taxon>
        <taxon>Malvales</taxon>
        <taxon>Malvaceae</taxon>
        <taxon>Malvoideae</taxon>
        <taxon>Gossypium</taxon>
    </lineage>
</organism>
<dbReference type="InterPro" id="IPR038980">
    <property type="entry name" value="ATM_plant"/>
</dbReference>
<protein>
    <recommendedName>
        <fullName evidence="3">Telomere-length maintenance and DNA damage repair domain-containing protein</fullName>
    </recommendedName>
</protein>
<evidence type="ECO:0000313" key="1">
    <source>
        <dbReference type="EMBL" id="PPS01511.1"/>
    </source>
</evidence>